<evidence type="ECO:0000313" key="2">
    <source>
        <dbReference type="EMBL" id="BDG06197.1"/>
    </source>
</evidence>
<dbReference type="Gene3D" id="3.40.630.30">
    <property type="match status" value="1"/>
</dbReference>
<dbReference type="SUPFAM" id="SSF55729">
    <property type="entry name" value="Acyl-CoA N-acyltransferases (Nat)"/>
    <property type="match status" value="1"/>
</dbReference>
<evidence type="ECO:0000259" key="1">
    <source>
        <dbReference type="PROSITE" id="PS51186"/>
    </source>
</evidence>
<keyword evidence="3" id="KW-1185">Reference proteome</keyword>
<evidence type="ECO:0000313" key="3">
    <source>
        <dbReference type="Proteomes" id="UP001162891"/>
    </source>
</evidence>
<dbReference type="Pfam" id="PF00583">
    <property type="entry name" value="Acetyltransf_1"/>
    <property type="match status" value="1"/>
</dbReference>
<reference evidence="3" key="1">
    <citation type="journal article" date="2022" name="Int. J. Syst. Evol. Microbiol.">
        <title>Anaeromyxobacter oryzae sp. nov., Anaeromyxobacter diazotrophicus sp. nov. and Anaeromyxobacter paludicola sp. nov., isolated from paddy soils.</title>
        <authorList>
            <person name="Itoh H."/>
            <person name="Xu Z."/>
            <person name="Mise K."/>
            <person name="Masuda Y."/>
            <person name="Ushijima N."/>
            <person name="Hayakawa C."/>
            <person name="Shiratori Y."/>
            <person name="Senoo K."/>
        </authorList>
    </citation>
    <scope>NUCLEOTIDE SEQUENCE [LARGE SCALE GENOMIC DNA]</scope>
    <source>
        <strain evidence="3">Red232</strain>
    </source>
</reference>
<dbReference type="InterPro" id="IPR016181">
    <property type="entry name" value="Acyl_CoA_acyltransferase"/>
</dbReference>
<feature type="domain" description="N-acetyltransferase" evidence="1">
    <location>
        <begin position="14"/>
        <end position="201"/>
    </location>
</feature>
<dbReference type="InterPro" id="IPR000182">
    <property type="entry name" value="GNAT_dom"/>
</dbReference>
<accession>A0ABM7X318</accession>
<name>A0ABM7X318_9BACT</name>
<organism evidence="2 3">
    <name type="scientific">Anaeromyxobacter oryzae</name>
    <dbReference type="NCBI Taxonomy" id="2918170"/>
    <lineage>
        <taxon>Bacteria</taxon>
        <taxon>Pseudomonadati</taxon>
        <taxon>Myxococcota</taxon>
        <taxon>Myxococcia</taxon>
        <taxon>Myxococcales</taxon>
        <taxon>Cystobacterineae</taxon>
        <taxon>Anaeromyxobacteraceae</taxon>
        <taxon>Anaeromyxobacter</taxon>
    </lineage>
</organism>
<dbReference type="RefSeq" id="WP_248355575.1">
    <property type="nucleotide sequence ID" value="NZ_AP025591.1"/>
</dbReference>
<sequence length="203" mass="22437">MPTRRRRPAAPPGVAVHPLTPDRWPDLERLFGPRGACAGCWCMWWRVPRPEWNAGKGEGNRRALRAYVRAGNVPGLLAYDGDVPVAWVALEPRTAYPRLARSRNLAPVDDAPVWSITCFFVARSHRGRGLTRTLIAAAADHARASGGTLLEAYPVDARKALGDAFMYTGAPAPFAAEGFTEVARRSPTRPIVRKPLARPRRRR</sequence>
<dbReference type="EMBL" id="AP025591">
    <property type="protein sequence ID" value="BDG06197.1"/>
    <property type="molecule type" value="Genomic_DNA"/>
</dbReference>
<dbReference type="CDD" id="cd04301">
    <property type="entry name" value="NAT_SF"/>
    <property type="match status" value="1"/>
</dbReference>
<protein>
    <submittedName>
        <fullName evidence="2">N-acetyltransferase</fullName>
    </submittedName>
</protein>
<dbReference type="PROSITE" id="PS51186">
    <property type="entry name" value="GNAT"/>
    <property type="match status" value="1"/>
</dbReference>
<gene>
    <name evidence="2" type="ORF">AMOR_51930</name>
</gene>
<proteinExistence type="predicted"/>
<dbReference type="Proteomes" id="UP001162891">
    <property type="component" value="Chromosome"/>
</dbReference>